<dbReference type="InterPro" id="IPR011990">
    <property type="entry name" value="TPR-like_helical_dom_sf"/>
</dbReference>
<keyword evidence="7" id="KW-1185">Reference proteome</keyword>
<dbReference type="EMBL" id="CP041165">
    <property type="protein sequence ID" value="QOP41003.1"/>
    <property type="molecule type" value="Genomic_DNA"/>
</dbReference>
<evidence type="ECO:0000256" key="1">
    <source>
        <dbReference type="ARBA" id="ARBA00022737"/>
    </source>
</evidence>
<reference evidence="6 7" key="1">
    <citation type="submission" date="2019-06" db="EMBL/GenBank/DDBJ databases">
        <title>Sulfurimonas gotlandica sp. nov., a chemoautotrophic and psychrotolerant epsilonproteobacterium isolated from a pelagic redoxcline, and an emended description of the genus Sulfurimonas.</title>
        <authorList>
            <person name="Wang S."/>
            <person name="Jiang L."/>
            <person name="Shao Z."/>
        </authorList>
    </citation>
    <scope>NUCLEOTIDE SEQUENCE [LARGE SCALE GENOMIC DNA]</scope>
    <source>
        <strain evidence="6 7">B2</strain>
    </source>
</reference>
<evidence type="ECO:0000256" key="2">
    <source>
        <dbReference type="ARBA" id="ARBA00022803"/>
    </source>
</evidence>
<feature type="chain" id="PRO_5032907602" evidence="5">
    <location>
        <begin position="21"/>
        <end position="303"/>
    </location>
</feature>
<keyword evidence="2 3" id="KW-0802">TPR repeat</keyword>
<evidence type="ECO:0000313" key="6">
    <source>
        <dbReference type="EMBL" id="QOP41003.1"/>
    </source>
</evidence>
<dbReference type="SUPFAM" id="SSF48452">
    <property type="entry name" value="TPR-like"/>
    <property type="match status" value="1"/>
</dbReference>
<feature type="signal peptide" evidence="5">
    <location>
        <begin position="1"/>
        <end position="20"/>
    </location>
</feature>
<keyword evidence="1" id="KW-0677">Repeat</keyword>
<proteinExistence type="predicted"/>
<dbReference type="Proteomes" id="UP000593910">
    <property type="component" value="Chromosome"/>
</dbReference>
<dbReference type="InterPro" id="IPR013105">
    <property type="entry name" value="TPR_2"/>
</dbReference>
<organism evidence="6 7">
    <name type="scientific">Sulfurimonas marina</name>
    <dbReference type="NCBI Taxonomy" id="2590551"/>
    <lineage>
        <taxon>Bacteria</taxon>
        <taxon>Pseudomonadati</taxon>
        <taxon>Campylobacterota</taxon>
        <taxon>Epsilonproteobacteria</taxon>
        <taxon>Campylobacterales</taxon>
        <taxon>Sulfurimonadaceae</taxon>
        <taxon>Sulfurimonas</taxon>
    </lineage>
</organism>
<dbReference type="RefSeq" id="WP_193114422.1">
    <property type="nucleotide sequence ID" value="NZ_CP041165.1"/>
</dbReference>
<name>A0A7M1AUA2_9BACT</name>
<feature type="coiled-coil region" evidence="4">
    <location>
        <begin position="67"/>
        <end position="101"/>
    </location>
</feature>
<dbReference type="PROSITE" id="PS50005">
    <property type="entry name" value="TPR"/>
    <property type="match status" value="1"/>
</dbReference>
<keyword evidence="5" id="KW-0732">Signal</keyword>
<evidence type="ECO:0000256" key="4">
    <source>
        <dbReference type="SAM" id="Coils"/>
    </source>
</evidence>
<evidence type="ECO:0000256" key="5">
    <source>
        <dbReference type="SAM" id="SignalP"/>
    </source>
</evidence>
<dbReference type="InterPro" id="IPR019734">
    <property type="entry name" value="TPR_rpt"/>
</dbReference>
<sequence length="303" mass="34302">MKRSTIILLLSAATSLSLNCAEPSAFGAGDLSSDSPYGLTPDEKVILETKKKLKKVDLSTKTHASQLDSLRERIDGLQDIIEALSRKSHNNKIALKELQNKDKLDDENSNEYQKRLSEVVQQDSQSIKTLQEQVLEISKLVDQINANYVSKKEFNDLVADINNFKDLVAKELKSGSKKSSAKTKKVSSADLYNSAKQNFDKKYYTKAIEQYTELIARKYKPAYSHYMIGEMYYKRKDYAKAISYFKKSSELYAKASYMPTLMLHTAISMDKTGDKGHAHSFYKAIIKKYPSSSEAKKAKKLLN</sequence>
<evidence type="ECO:0000313" key="7">
    <source>
        <dbReference type="Proteomes" id="UP000593910"/>
    </source>
</evidence>
<protein>
    <submittedName>
        <fullName evidence="6">Tetratricopeptide repeat protein</fullName>
    </submittedName>
</protein>
<gene>
    <name evidence="6" type="ORF">FJR03_04280</name>
</gene>
<dbReference type="Gene3D" id="1.25.40.10">
    <property type="entry name" value="Tetratricopeptide repeat domain"/>
    <property type="match status" value="1"/>
</dbReference>
<dbReference type="Pfam" id="PF07719">
    <property type="entry name" value="TPR_2"/>
    <property type="match status" value="1"/>
</dbReference>
<feature type="repeat" description="TPR" evidence="3">
    <location>
        <begin position="222"/>
        <end position="255"/>
    </location>
</feature>
<accession>A0A7M1AUA2</accession>
<dbReference type="AlphaFoldDB" id="A0A7M1AUA2"/>
<dbReference type="KEGG" id="smax:FJR03_04280"/>
<keyword evidence="4" id="KW-0175">Coiled coil</keyword>
<evidence type="ECO:0000256" key="3">
    <source>
        <dbReference type="PROSITE-ProRule" id="PRU00339"/>
    </source>
</evidence>
<dbReference type="SMART" id="SM00028">
    <property type="entry name" value="TPR"/>
    <property type="match status" value="1"/>
</dbReference>